<dbReference type="AlphaFoldDB" id="A0A369JTX4"/>
<protein>
    <submittedName>
        <fullName evidence="1">Uncharacterized protein</fullName>
    </submittedName>
</protein>
<dbReference type="InParanoid" id="A0A369JTX4"/>
<accession>A0A369JTX4</accession>
<keyword evidence="2" id="KW-1185">Reference proteome</keyword>
<evidence type="ECO:0000313" key="2">
    <source>
        <dbReference type="Proteomes" id="UP000076154"/>
    </source>
</evidence>
<evidence type="ECO:0000313" key="1">
    <source>
        <dbReference type="EMBL" id="RDB24670.1"/>
    </source>
</evidence>
<dbReference type="Proteomes" id="UP000076154">
    <property type="component" value="Unassembled WGS sequence"/>
</dbReference>
<name>A0A369JTX4_HYPMA</name>
<sequence length="123" mass="13969">MGGFPFAAMGYEVTEVLEDYFTLRNTPSGAPALKELLLSLESELHTPVHFAQLEDSDGFSHILVCCYVDYQKWVYDCEELMMMKVPAQFERVKDILSIQGGLKRIFAPHGHIFSYDSSGRTRV</sequence>
<dbReference type="EMBL" id="LUEZ02000042">
    <property type="protein sequence ID" value="RDB24670.1"/>
    <property type="molecule type" value="Genomic_DNA"/>
</dbReference>
<proteinExistence type="predicted"/>
<reference evidence="1" key="1">
    <citation type="submission" date="2018-04" db="EMBL/GenBank/DDBJ databases">
        <title>Whole genome sequencing of Hypsizygus marmoreus.</title>
        <authorList>
            <person name="Choi I.-G."/>
            <person name="Min B."/>
            <person name="Kim J.-G."/>
            <person name="Kim S."/>
            <person name="Oh Y.-L."/>
            <person name="Kong W.-S."/>
            <person name="Park H."/>
            <person name="Jeong J."/>
            <person name="Song E.-S."/>
        </authorList>
    </citation>
    <scope>NUCLEOTIDE SEQUENCE [LARGE SCALE GENOMIC DNA]</scope>
    <source>
        <strain evidence="1">51987-8</strain>
    </source>
</reference>
<gene>
    <name evidence="1" type="ORF">Hypma_008206</name>
</gene>
<organism evidence="1 2">
    <name type="scientific">Hypsizygus marmoreus</name>
    <name type="common">White beech mushroom</name>
    <name type="synonym">Agaricus marmoreus</name>
    <dbReference type="NCBI Taxonomy" id="39966"/>
    <lineage>
        <taxon>Eukaryota</taxon>
        <taxon>Fungi</taxon>
        <taxon>Dikarya</taxon>
        <taxon>Basidiomycota</taxon>
        <taxon>Agaricomycotina</taxon>
        <taxon>Agaricomycetes</taxon>
        <taxon>Agaricomycetidae</taxon>
        <taxon>Agaricales</taxon>
        <taxon>Tricholomatineae</taxon>
        <taxon>Lyophyllaceae</taxon>
        <taxon>Hypsizygus</taxon>
    </lineage>
</organism>
<comment type="caution">
    <text evidence="1">The sequence shown here is derived from an EMBL/GenBank/DDBJ whole genome shotgun (WGS) entry which is preliminary data.</text>
</comment>
<dbReference type="OrthoDB" id="3266525at2759"/>